<organism evidence="4 5">
    <name type="scientific">Microbacterium saccharophilum</name>
    <dbReference type="NCBI Taxonomy" id="1213358"/>
    <lineage>
        <taxon>Bacteria</taxon>
        <taxon>Bacillati</taxon>
        <taxon>Actinomycetota</taxon>
        <taxon>Actinomycetes</taxon>
        <taxon>Micrococcales</taxon>
        <taxon>Microbacteriaceae</taxon>
        <taxon>Microbacterium</taxon>
    </lineage>
</organism>
<feature type="signal peptide" evidence="2">
    <location>
        <begin position="1"/>
        <end position="34"/>
    </location>
</feature>
<dbReference type="PROSITE" id="PS51257">
    <property type="entry name" value="PROKAR_LIPOPROTEIN"/>
    <property type="match status" value="1"/>
</dbReference>
<dbReference type="Pfam" id="PF04205">
    <property type="entry name" value="FMN_bind"/>
    <property type="match status" value="1"/>
</dbReference>
<protein>
    <submittedName>
        <fullName evidence="4">FMN-binding protein</fullName>
    </submittedName>
</protein>
<dbReference type="InterPro" id="IPR006311">
    <property type="entry name" value="TAT_signal"/>
</dbReference>
<name>A0A5C8I8V9_9MICO</name>
<dbReference type="OrthoDB" id="4232596at2"/>
<dbReference type="AlphaFoldDB" id="A0A5C8I8V9"/>
<keyword evidence="5" id="KW-1185">Reference proteome</keyword>
<dbReference type="SMART" id="SM00900">
    <property type="entry name" value="FMN_bind"/>
    <property type="match status" value="1"/>
</dbReference>
<dbReference type="Proteomes" id="UP000321949">
    <property type="component" value="Unassembled WGS sequence"/>
</dbReference>
<sequence>MIRTTALPRRAAVAAAVSVAGLAALAGCAGTTSAATDDPSDAGSTPRETGSAGAATYADGTYSADGSYIDGGGTLETIAVTVTLAGDVITDVEVTGDPQNPESGRYQSEFIGGIADEVLGKDIDEISVDRVAGSSLTSGGFNDALEAIRSEASA</sequence>
<feature type="chain" id="PRO_5023076835" evidence="2">
    <location>
        <begin position="35"/>
        <end position="154"/>
    </location>
</feature>
<dbReference type="PROSITE" id="PS51318">
    <property type="entry name" value="TAT"/>
    <property type="match status" value="1"/>
</dbReference>
<gene>
    <name evidence="4" type="ORF">FVP74_06805</name>
</gene>
<feature type="domain" description="FMN-binding" evidence="3">
    <location>
        <begin position="71"/>
        <end position="152"/>
    </location>
</feature>
<proteinExistence type="predicted"/>
<evidence type="ECO:0000313" key="4">
    <source>
        <dbReference type="EMBL" id="TXK14275.1"/>
    </source>
</evidence>
<evidence type="ECO:0000256" key="1">
    <source>
        <dbReference type="SAM" id="MobiDB-lite"/>
    </source>
</evidence>
<comment type="caution">
    <text evidence="4">The sequence shown here is derived from an EMBL/GenBank/DDBJ whole genome shotgun (WGS) entry which is preliminary data.</text>
</comment>
<feature type="region of interest" description="Disordered" evidence="1">
    <location>
        <begin position="32"/>
        <end position="56"/>
    </location>
</feature>
<dbReference type="InterPro" id="IPR007329">
    <property type="entry name" value="FMN-bd"/>
</dbReference>
<dbReference type="EMBL" id="VRSX01000002">
    <property type="protein sequence ID" value="TXK14275.1"/>
    <property type="molecule type" value="Genomic_DNA"/>
</dbReference>
<evidence type="ECO:0000256" key="2">
    <source>
        <dbReference type="SAM" id="SignalP"/>
    </source>
</evidence>
<evidence type="ECO:0000259" key="3">
    <source>
        <dbReference type="SMART" id="SM00900"/>
    </source>
</evidence>
<dbReference type="GO" id="GO:0016020">
    <property type="term" value="C:membrane"/>
    <property type="evidence" value="ECO:0007669"/>
    <property type="project" value="InterPro"/>
</dbReference>
<keyword evidence="2" id="KW-0732">Signal</keyword>
<reference evidence="4 5" key="1">
    <citation type="submission" date="2019-08" db="EMBL/GenBank/DDBJ databases">
        <authorList>
            <person name="Dong K."/>
        </authorList>
    </citation>
    <scope>NUCLEOTIDE SEQUENCE [LARGE SCALE GENOMIC DNA]</scope>
    <source>
        <strain evidence="4 5">K-1</strain>
    </source>
</reference>
<dbReference type="Gene3D" id="3.90.1010.20">
    <property type="match status" value="1"/>
</dbReference>
<dbReference type="GO" id="GO:0010181">
    <property type="term" value="F:FMN binding"/>
    <property type="evidence" value="ECO:0007669"/>
    <property type="project" value="InterPro"/>
</dbReference>
<dbReference type="RefSeq" id="WP_147049417.1">
    <property type="nucleotide sequence ID" value="NZ_BKAH01000001.1"/>
</dbReference>
<evidence type="ECO:0000313" key="5">
    <source>
        <dbReference type="Proteomes" id="UP000321949"/>
    </source>
</evidence>
<accession>A0A5C8I8V9</accession>